<dbReference type="InterPro" id="IPR000866">
    <property type="entry name" value="AhpC/TSA"/>
</dbReference>
<dbReference type="RefSeq" id="WP_091232018.1">
    <property type="nucleotide sequence ID" value="NZ_FNBG01000017.1"/>
</dbReference>
<dbReference type="SUPFAM" id="SSF52833">
    <property type="entry name" value="Thioredoxin-like"/>
    <property type="match status" value="1"/>
</dbReference>
<evidence type="ECO:0000256" key="1">
    <source>
        <dbReference type="ARBA" id="ARBA00023157"/>
    </source>
</evidence>
<keyword evidence="2" id="KW-0472">Membrane</keyword>
<reference evidence="4 5" key="1">
    <citation type="submission" date="2016-10" db="EMBL/GenBank/DDBJ databases">
        <authorList>
            <person name="de Groot N.N."/>
        </authorList>
    </citation>
    <scope>NUCLEOTIDE SEQUENCE [LARGE SCALE GENOMIC DNA]</scope>
    <source>
        <strain evidence="4 5">DSM 28129</strain>
    </source>
</reference>
<evidence type="ECO:0000313" key="4">
    <source>
        <dbReference type="EMBL" id="SDF79980.1"/>
    </source>
</evidence>
<evidence type="ECO:0000256" key="2">
    <source>
        <dbReference type="SAM" id="Phobius"/>
    </source>
</evidence>
<dbReference type="GO" id="GO:0016491">
    <property type="term" value="F:oxidoreductase activity"/>
    <property type="evidence" value="ECO:0007669"/>
    <property type="project" value="InterPro"/>
</dbReference>
<dbReference type="GO" id="GO:0016853">
    <property type="term" value="F:isomerase activity"/>
    <property type="evidence" value="ECO:0007669"/>
    <property type="project" value="UniProtKB-KW"/>
</dbReference>
<dbReference type="STRING" id="670482.SAMN04488542_11775"/>
<proteinExistence type="predicted"/>
<dbReference type="InterPro" id="IPR036249">
    <property type="entry name" value="Thioredoxin-like_sf"/>
</dbReference>
<dbReference type="InterPro" id="IPR013766">
    <property type="entry name" value="Thioredoxin_domain"/>
</dbReference>
<dbReference type="Gene3D" id="3.40.30.10">
    <property type="entry name" value="Glutaredoxin"/>
    <property type="match status" value="1"/>
</dbReference>
<dbReference type="CDD" id="cd02966">
    <property type="entry name" value="TlpA_like_family"/>
    <property type="match status" value="1"/>
</dbReference>
<organism evidence="4 5">
    <name type="scientific">Fontibacillus panacisegetis</name>
    <dbReference type="NCBI Taxonomy" id="670482"/>
    <lineage>
        <taxon>Bacteria</taxon>
        <taxon>Bacillati</taxon>
        <taxon>Bacillota</taxon>
        <taxon>Bacilli</taxon>
        <taxon>Bacillales</taxon>
        <taxon>Paenibacillaceae</taxon>
        <taxon>Fontibacillus</taxon>
    </lineage>
</organism>
<dbReference type="PANTHER" id="PTHR42852:SF13">
    <property type="entry name" value="PROTEIN DIPZ"/>
    <property type="match status" value="1"/>
</dbReference>
<dbReference type="AlphaFoldDB" id="A0A1G7P3G3"/>
<evidence type="ECO:0000313" key="5">
    <source>
        <dbReference type="Proteomes" id="UP000198972"/>
    </source>
</evidence>
<dbReference type="OrthoDB" id="9809746at2"/>
<gene>
    <name evidence="4" type="ORF">SAMN04488542_11775</name>
</gene>
<keyword evidence="2" id="KW-0812">Transmembrane</keyword>
<evidence type="ECO:0000259" key="3">
    <source>
        <dbReference type="PROSITE" id="PS51352"/>
    </source>
</evidence>
<name>A0A1G7P3G3_9BACL</name>
<sequence>MRTKSIVITSVIILLITLSAIIYAVLNNSSAGSGDIVLKELKSSSAVHINFSEKPTILLAFTSWCPYCNEDAPKIVSLYEKYKDKVNIYGINMLYRDDLDEVINYVDIHNIKYPILLDETGDTHRYLGEPAFPALLFMNSEGVIIDEIIGSTDIKIIEDSFINLMDNF</sequence>
<accession>A0A1G7P3G3</accession>
<dbReference type="EMBL" id="FNBG01000017">
    <property type="protein sequence ID" value="SDF79980.1"/>
    <property type="molecule type" value="Genomic_DNA"/>
</dbReference>
<dbReference type="PANTHER" id="PTHR42852">
    <property type="entry name" value="THIOL:DISULFIDE INTERCHANGE PROTEIN DSBE"/>
    <property type="match status" value="1"/>
</dbReference>
<dbReference type="Proteomes" id="UP000198972">
    <property type="component" value="Unassembled WGS sequence"/>
</dbReference>
<dbReference type="InterPro" id="IPR050553">
    <property type="entry name" value="Thioredoxin_ResA/DsbE_sf"/>
</dbReference>
<keyword evidence="4" id="KW-0413">Isomerase</keyword>
<dbReference type="Pfam" id="PF00578">
    <property type="entry name" value="AhpC-TSA"/>
    <property type="match status" value="1"/>
</dbReference>
<keyword evidence="5" id="KW-1185">Reference proteome</keyword>
<protein>
    <submittedName>
        <fullName evidence="4">Thiol-disulfide isomerase or thioredoxin</fullName>
    </submittedName>
</protein>
<dbReference type="PROSITE" id="PS51352">
    <property type="entry name" value="THIOREDOXIN_2"/>
    <property type="match status" value="1"/>
</dbReference>
<feature type="domain" description="Thioredoxin" evidence="3">
    <location>
        <begin position="14"/>
        <end position="168"/>
    </location>
</feature>
<dbReference type="GO" id="GO:0016209">
    <property type="term" value="F:antioxidant activity"/>
    <property type="evidence" value="ECO:0007669"/>
    <property type="project" value="InterPro"/>
</dbReference>
<keyword evidence="1" id="KW-1015">Disulfide bond</keyword>
<feature type="transmembrane region" description="Helical" evidence="2">
    <location>
        <begin position="6"/>
        <end position="26"/>
    </location>
</feature>
<keyword evidence="2" id="KW-1133">Transmembrane helix</keyword>